<dbReference type="EMBL" id="AMCV02000035">
    <property type="protein sequence ID" value="TDZ16399.1"/>
    <property type="molecule type" value="Genomic_DNA"/>
</dbReference>
<reference evidence="2" key="2">
    <citation type="journal article" date="2019" name="Mol. Plant Microbe Interact.">
        <title>Genome sequence resources for four phytopathogenic fungi from the Colletotrichum orbiculare species complex.</title>
        <authorList>
            <person name="Gan P."/>
            <person name="Tsushima A."/>
            <person name="Narusaka M."/>
            <person name="Narusaka Y."/>
            <person name="Takano Y."/>
            <person name="Kubo Y."/>
            <person name="Shirasu K."/>
        </authorList>
    </citation>
    <scope>GENOME REANNOTATION</scope>
    <source>
        <strain evidence="2">104-T / ATCC 96160 / CBS 514.97 / LARS 414 / MAFF 240422</strain>
    </source>
</reference>
<sequence>MQIDETFYSVRFKHGSHTVLMFVQSQQSFSDITTALLEVLRDRFPDGLIVNHASPDETTELPKGDAELAYALPINANDLTQGWKNIKVKATDTPVGKGLRDGCAVAFSFDLDEPEFVVDVPSLDDDIEEEEEEEGMGSDE</sequence>
<organism evidence="1 2">
    <name type="scientific">Colletotrichum orbiculare (strain 104-T / ATCC 96160 / CBS 514.97 / LARS 414 / MAFF 240422)</name>
    <name type="common">Cucumber anthracnose fungus</name>
    <name type="synonym">Colletotrichum lagenarium</name>
    <dbReference type="NCBI Taxonomy" id="1213857"/>
    <lineage>
        <taxon>Eukaryota</taxon>
        <taxon>Fungi</taxon>
        <taxon>Dikarya</taxon>
        <taxon>Ascomycota</taxon>
        <taxon>Pezizomycotina</taxon>
        <taxon>Sordariomycetes</taxon>
        <taxon>Hypocreomycetidae</taxon>
        <taxon>Glomerellales</taxon>
        <taxon>Glomerellaceae</taxon>
        <taxon>Colletotrichum</taxon>
        <taxon>Colletotrichum orbiculare species complex</taxon>
    </lineage>
</organism>
<protein>
    <submittedName>
        <fullName evidence="1">Uncharacterized protein</fullName>
    </submittedName>
</protein>
<proteinExistence type="predicted"/>
<keyword evidence="2" id="KW-1185">Reference proteome</keyword>
<name>N4VQK1_COLOR</name>
<dbReference type="Proteomes" id="UP000014480">
    <property type="component" value="Unassembled WGS sequence"/>
</dbReference>
<evidence type="ECO:0000313" key="2">
    <source>
        <dbReference type="Proteomes" id="UP000014480"/>
    </source>
</evidence>
<accession>N4VQK1</accession>
<dbReference type="AlphaFoldDB" id="N4VQK1"/>
<dbReference type="HOGENOM" id="CLU_096182_1_0_1"/>
<comment type="caution">
    <text evidence="1">The sequence shown here is derived from an EMBL/GenBank/DDBJ whole genome shotgun (WGS) entry which is preliminary data.</text>
</comment>
<evidence type="ECO:0000313" key="1">
    <source>
        <dbReference type="EMBL" id="TDZ16399.1"/>
    </source>
</evidence>
<reference evidence="2" key="1">
    <citation type="journal article" date="2013" name="New Phytol.">
        <title>Comparative genomic and transcriptomic analyses reveal the hemibiotrophic stage shift of Colletotrichum fungi.</title>
        <authorList>
            <person name="Gan P."/>
            <person name="Ikeda K."/>
            <person name="Irieda H."/>
            <person name="Narusaka M."/>
            <person name="O'Connell R.J."/>
            <person name="Narusaka Y."/>
            <person name="Takano Y."/>
            <person name="Kubo Y."/>
            <person name="Shirasu K."/>
        </authorList>
    </citation>
    <scope>NUCLEOTIDE SEQUENCE [LARGE SCALE GENOMIC DNA]</scope>
    <source>
        <strain evidence="2">104-T / ATCC 96160 / CBS 514.97 / LARS 414 / MAFF 240422</strain>
    </source>
</reference>
<dbReference type="STRING" id="1213857.N4VQK1"/>
<gene>
    <name evidence="1" type="ORF">Cob_v010784</name>
</gene>
<dbReference type="OrthoDB" id="5376498at2759"/>
<dbReference type="eggNOG" id="ENOG502T0DY">
    <property type="taxonomic scope" value="Eukaryota"/>
</dbReference>